<organism evidence="3 4">
    <name type="scientific">Paenibacillus urinalis</name>
    <dbReference type="NCBI Taxonomy" id="521520"/>
    <lineage>
        <taxon>Bacteria</taxon>
        <taxon>Bacillati</taxon>
        <taxon>Bacillota</taxon>
        <taxon>Bacilli</taxon>
        <taxon>Bacillales</taxon>
        <taxon>Paenibacillaceae</taxon>
        <taxon>Paenibacillus</taxon>
    </lineage>
</organism>
<dbReference type="PROSITE" id="PS00893">
    <property type="entry name" value="NUDIX_BOX"/>
    <property type="match status" value="1"/>
</dbReference>
<feature type="domain" description="Nudix hydrolase" evidence="2">
    <location>
        <begin position="30"/>
        <end position="164"/>
    </location>
</feature>
<dbReference type="CDD" id="cd02883">
    <property type="entry name" value="NUDIX_Hydrolase"/>
    <property type="match status" value="1"/>
</dbReference>
<evidence type="ECO:0000313" key="4">
    <source>
        <dbReference type="Proteomes" id="UP001220962"/>
    </source>
</evidence>
<dbReference type="PROSITE" id="PS51462">
    <property type="entry name" value="NUDIX"/>
    <property type="match status" value="1"/>
</dbReference>
<dbReference type="InterPro" id="IPR000086">
    <property type="entry name" value="NUDIX_hydrolase_dom"/>
</dbReference>
<evidence type="ECO:0000256" key="1">
    <source>
        <dbReference type="ARBA" id="ARBA00022801"/>
    </source>
</evidence>
<accession>A0AAX3N8D8</accession>
<sequence>MMQQFKTLSGPIHWGVVTAHLNIEQKPDESLISNISIIPVVGNQYVVMQLEDGRWELIGGTLEPGEHYMDGLRRELMEEIGAELVSYQPFGHFQCSSTAEAAYRPHIPHPNFIRLLGYGEVKIVDKPLNPEDGEQVSLVELVDIEEAVRRFESINRYDIAEMYRLAHIMRVGK</sequence>
<proteinExistence type="predicted"/>
<evidence type="ECO:0000313" key="3">
    <source>
        <dbReference type="EMBL" id="WDH85050.1"/>
    </source>
</evidence>
<evidence type="ECO:0000259" key="2">
    <source>
        <dbReference type="PROSITE" id="PS51462"/>
    </source>
</evidence>
<dbReference type="InterPro" id="IPR015797">
    <property type="entry name" value="NUDIX_hydrolase-like_dom_sf"/>
</dbReference>
<dbReference type="AlphaFoldDB" id="A0AAX3N8D8"/>
<dbReference type="Gene3D" id="3.90.79.10">
    <property type="entry name" value="Nucleoside Triphosphate Pyrophosphohydrolase"/>
    <property type="match status" value="1"/>
</dbReference>
<dbReference type="SUPFAM" id="SSF55811">
    <property type="entry name" value="Nudix"/>
    <property type="match status" value="1"/>
</dbReference>
<keyword evidence="1 3" id="KW-0378">Hydrolase</keyword>
<protein>
    <submittedName>
        <fullName evidence="3">NUDIX hydrolase</fullName>
    </submittedName>
</protein>
<gene>
    <name evidence="3" type="ORF">PUW23_06920</name>
</gene>
<dbReference type="Proteomes" id="UP001220962">
    <property type="component" value="Chromosome"/>
</dbReference>
<dbReference type="Pfam" id="PF00293">
    <property type="entry name" value="NUDIX"/>
    <property type="match status" value="1"/>
</dbReference>
<dbReference type="EMBL" id="CP118101">
    <property type="protein sequence ID" value="WDH85050.1"/>
    <property type="molecule type" value="Genomic_DNA"/>
</dbReference>
<dbReference type="GO" id="GO:0016787">
    <property type="term" value="F:hydrolase activity"/>
    <property type="evidence" value="ECO:0007669"/>
    <property type="project" value="UniProtKB-KW"/>
</dbReference>
<dbReference type="InterPro" id="IPR020084">
    <property type="entry name" value="NUDIX_hydrolase_CS"/>
</dbReference>
<dbReference type="RefSeq" id="WP_205053856.1">
    <property type="nucleotide sequence ID" value="NZ_CP118101.1"/>
</dbReference>
<reference evidence="3" key="1">
    <citation type="submission" date="2023-02" db="EMBL/GenBank/DDBJ databases">
        <title>Pathogen: clinical or host-associated sample.</title>
        <authorList>
            <person name="Hergert J."/>
            <person name="Casey R."/>
            <person name="Wagner J."/>
            <person name="Young E.L."/>
            <person name="Oakeson K.F."/>
        </authorList>
    </citation>
    <scope>NUCLEOTIDE SEQUENCE</scope>
    <source>
        <strain evidence="3">2022CK-00830</strain>
    </source>
</reference>
<name>A0AAX3N8D8_9BACL</name>